<dbReference type="HOGENOM" id="CLU_1945220_0_0_0"/>
<dbReference type="Proteomes" id="UP000007575">
    <property type="component" value="Chromosome"/>
</dbReference>
<dbReference type="KEGG" id="dgo:DGo_CA1976"/>
<name>H8GXQ1_DEIGI</name>
<organism evidence="2 3">
    <name type="scientific">Deinococcus gobiensis (strain DSM 21396 / JCM 16679 / CGMCC 1.7299 / I-0)</name>
    <dbReference type="NCBI Taxonomy" id="745776"/>
    <lineage>
        <taxon>Bacteria</taxon>
        <taxon>Thermotogati</taxon>
        <taxon>Deinococcota</taxon>
        <taxon>Deinococci</taxon>
        <taxon>Deinococcales</taxon>
        <taxon>Deinococcaceae</taxon>
        <taxon>Deinococcus</taxon>
    </lineage>
</organism>
<feature type="compositionally biased region" description="Polar residues" evidence="1">
    <location>
        <begin position="120"/>
        <end position="129"/>
    </location>
</feature>
<reference evidence="2 3" key="1">
    <citation type="journal article" date="2012" name="PLoS ONE">
        <title>Genome sequence and transcriptome analysis of the radioresistant bacterium Deinococcus gobiensis: insights into the extreme environmental adaptations.</title>
        <authorList>
            <person name="Yuan M."/>
            <person name="Chen M."/>
            <person name="Zhang W."/>
            <person name="Lu W."/>
            <person name="Wang J."/>
            <person name="Yang M."/>
            <person name="Zhao P."/>
            <person name="Tang R."/>
            <person name="Li X."/>
            <person name="Hao Y."/>
            <person name="Zhou Z."/>
            <person name="Zhan Y."/>
            <person name="Yu H."/>
            <person name="Teng C."/>
            <person name="Yan Y."/>
            <person name="Ping S."/>
            <person name="Wang Y."/>
            <person name="Lin M."/>
        </authorList>
    </citation>
    <scope>NUCLEOTIDE SEQUENCE [LARGE SCALE GENOMIC DNA]</scope>
    <source>
        <strain evidence="2 3">I-0</strain>
    </source>
</reference>
<gene>
    <name evidence="2" type="ordered locus">DGo_CA1976</name>
</gene>
<accession>H8GXQ1</accession>
<evidence type="ECO:0000313" key="2">
    <source>
        <dbReference type="EMBL" id="AFD25903.1"/>
    </source>
</evidence>
<evidence type="ECO:0000313" key="3">
    <source>
        <dbReference type="Proteomes" id="UP000007575"/>
    </source>
</evidence>
<evidence type="ECO:0000256" key="1">
    <source>
        <dbReference type="SAM" id="MobiDB-lite"/>
    </source>
</evidence>
<dbReference type="OrthoDB" id="70351at2"/>
<dbReference type="PATRIC" id="fig|745776.4.peg.2029"/>
<dbReference type="RefSeq" id="WP_014685386.1">
    <property type="nucleotide sequence ID" value="NC_017790.1"/>
</dbReference>
<dbReference type="EMBL" id="CP002191">
    <property type="protein sequence ID" value="AFD25903.1"/>
    <property type="molecule type" value="Genomic_DNA"/>
</dbReference>
<feature type="region of interest" description="Disordered" evidence="1">
    <location>
        <begin position="106"/>
        <end position="129"/>
    </location>
</feature>
<proteinExistence type="predicted"/>
<dbReference type="AlphaFoldDB" id="H8GXQ1"/>
<dbReference type="STRING" id="745776.DGo_CA1976"/>
<protein>
    <submittedName>
        <fullName evidence="2">Uncharacterized protein</fullName>
    </submittedName>
</protein>
<sequence>MDSIRRTIVLSTGPVTLCAWGAGAADGHLIDLFTLTATLGELRREALAYEADAVEPQVWAAFWRLTAASVARGSALAGPLPWPDVLAVLDTLWDLNDVEEAEGKLGGLTRRLEQARARQAPQTTPSTNR</sequence>
<keyword evidence="3" id="KW-1185">Reference proteome</keyword>